<feature type="transmembrane region" description="Helical" evidence="1">
    <location>
        <begin position="269"/>
        <end position="293"/>
    </location>
</feature>
<organism evidence="3 4">
    <name type="scientific">Geoanaerobacter pelophilus</name>
    <dbReference type="NCBI Taxonomy" id="60036"/>
    <lineage>
        <taxon>Bacteria</taxon>
        <taxon>Pseudomonadati</taxon>
        <taxon>Thermodesulfobacteriota</taxon>
        <taxon>Desulfuromonadia</taxon>
        <taxon>Geobacterales</taxon>
        <taxon>Geobacteraceae</taxon>
        <taxon>Geoanaerobacter</taxon>
    </lineage>
</organism>
<dbReference type="AlphaFoldDB" id="A0AAW4L1L0"/>
<dbReference type="PANTHER" id="PTHR43685:SF3">
    <property type="entry name" value="SLR2126 PROTEIN"/>
    <property type="match status" value="1"/>
</dbReference>
<accession>A0AAW4L1L0</accession>
<dbReference type="InterPro" id="IPR001173">
    <property type="entry name" value="Glyco_trans_2-like"/>
</dbReference>
<dbReference type="SUPFAM" id="SSF53448">
    <property type="entry name" value="Nucleotide-diphospho-sugar transferases"/>
    <property type="match status" value="1"/>
</dbReference>
<feature type="domain" description="Glycosyltransferase 2-like" evidence="2">
    <location>
        <begin position="35"/>
        <end position="93"/>
    </location>
</feature>
<dbReference type="InterPro" id="IPR050834">
    <property type="entry name" value="Glycosyltransf_2"/>
</dbReference>
<dbReference type="RefSeq" id="WP_214170155.1">
    <property type="nucleotide sequence ID" value="NZ_JAHCVJ010000001.1"/>
</dbReference>
<comment type="caution">
    <text evidence="3">The sequence shown here is derived from an EMBL/GenBank/DDBJ whole genome shotgun (WGS) entry which is preliminary data.</text>
</comment>
<gene>
    <name evidence="3" type="ORF">KI809_03800</name>
</gene>
<feature type="transmembrane region" description="Helical" evidence="1">
    <location>
        <begin position="242"/>
        <end position="262"/>
    </location>
</feature>
<evidence type="ECO:0000313" key="3">
    <source>
        <dbReference type="EMBL" id="MBT0663417.1"/>
    </source>
</evidence>
<evidence type="ECO:0000256" key="1">
    <source>
        <dbReference type="SAM" id="Phobius"/>
    </source>
</evidence>
<keyword evidence="3" id="KW-0808">Transferase</keyword>
<dbReference type="EC" id="2.4.-.-" evidence="3"/>
<dbReference type="EMBL" id="JAHCVJ010000001">
    <property type="protein sequence ID" value="MBT0663417.1"/>
    <property type="molecule type" value="Genomic_DNA"/>
</dbReference>
<dbReference type="GO" id="GO:0016757">
    <property type="term" value="F:glycosyltransferase activity"/>
    <property type="evidence" value="ECO:0007669"/>
    <property type="project" value="UniProtKB-KW"/>
</dbReference>
<keyword evidence="4" id="KW-1185">Reference proteome</keyword>
<feature type="transmembrane region" description="Helical" evidence="1">
    <location>
        <begin position="217"/>
        <end position="236"/>
    </location>
</feature>
<name>A0AAW4L1L0_9BACT</name>
<dbReference type="Pfam" id="PF00535">
    <property type="entry name" value="Glycos_transf_2"/>
    <property type="match status" value="1"/>
</dbReference>
<proteinExistence type="predicted"/>
<dbReference type="Gene3D" id="3.90.550.10">
    <property type="entry name" value="Spore Coat Polysaccharide Biosynthesis Protein SpsA, Chain A"/>
    <property type="match status" value="1"/>
</dbReference>
<keyword evidence="1" id="KW-0812">Transmembrane</keyword>
<sequence>MYPSWSIIIPVKPGGEVKAIEALKGMDYPHHLVEIIVSEGCRPSCQRNRAAATATGELLYFLDDDSQVRPDFLRRATTHYADRHVAVVGGPSLTPPSDTPLQQAFGAAFSSLIGGGSVRNRYRLAGAARSAAENELILCNLSFRREIYSGCGGLDERLYPNEENELMDRILHMGWELIHDPELAVMRSQRRRYADFVRQLFTYGRGRGEQTIVSRKVNCASLVPSAFLLYLLIVPFLDNPVYTLPLLCYAGTVAITALWEAWQRKMAVLIPFLLLVIPTLHLSYGAGMVVGLARPRFSKASSQAEVKLRRVQL</sequence>
<protein>
    <submittedName>
        <fullName evidence="3">Glycosyltransferase</fullName>
        <ecNumber evidence="3">2.4.-.-</ecNumber>
    </submittedName>
</protein>
<dbReference type="Proteomes" id="UP000811899">
    <property type="component" value="Unassembled WGS sequence"/>
</dbReference>
<reference evidence="3 4" key="1">
    <citation type="submission" date="2021-05" db="EMBL/GenBank/DDBJ databases">
        <title>The draft genome of Geobacter pelophilus DSM 12255.</title>
        <authorList>
            <person name="Xu Z."/>
            <person name="Masuda Y."/>
            <person name="Itoh H."/>
            <person name="Senoo K."/>
        </authorList>
    </citation>
    <scope>NUCLEOTIDE SEQUENCE [LARGE SCALE GENOMIC DNA]</scope>
    <source>
        <strain evidence="3 4">DSM 12255</strain>
    </source>
</reference>
<evidence type="ECO:0000313" key="4">
    <source>
        <dbReference type="Proteomes" id="UP000811899"/>
    </source>
</evidence>
<dbReference type="PANTHER" id="PTHR43685">
    <property type="entry name" value="GLYCOSYLTRANSFERASE"/>
    <property type="match status" value="1"/>
</dbReference>
<keyword evidence="1" id="KW-0472">Membrane</keyword>
<dbReference type="InterPro" id="IPR029044">
    <property type="entry name" value="Nucleotide-diphossugar_trans"/>
</dbReference>
<evidence type="ECO:0000259" key="2">
    <source>
        <dbReference type="Pfam" id="PF00535"/>
    </source>
</evidence>
<keyword evidence="1" id="KW-1133">Transmembrane helix</keyword>
<keyword evidence="3" id="KW-0328">Glycosyltransferase</keyword>